<protein>
    <submittedName>
        <fullName evidence="1">Uncharacterized protein</fullName>
    </submittedName>
</protein>
<dbReference type="AlphaFoldDB" id="A0A410RMT1"/>
<dbReference type="RefSeq" id="WP_128795396.1">
    <property type="nucleotide sequence ID" value="NZ_CP034669.1"/>
</dbReference>
<proteinExistence type="predicted"/>
<evidence type="ECO:0000313" key="1">
    <source>
        <dbReference type="EMBL" id="QAT83212.1"/>
    </source>
</evidence>
<evidence type="ECO:0000313" key="2">
    <source>
        <dbReference type="Proteomes" id="UP000288758"/>
    </source>
</evidence>
<reference evidence="1 2" key="1">
    <citation type="submission" date="2018-12" db="EMBL/GenBank/DDBJ databases">
        <title>Complete Genome Sequence of the Corallopyronin A producing Myxobacterium Corallococcus coralloides B035.</title>
        <authorList>
            <person name="Bouhired S.M."/>
            <person name="Rupp O."/>
            <person name="Blom J."/>
            <person name="Schaeberle T.F."/>
            <person name="Kehraus S."/>
            <person name="Schiefer A."/>
            <person name="Pfarr K."/>
            <person name="Goesmann A."/>
            <person name="Hoerauf A."/>
            <person name="Koenig G.M."/>
        </authorList>
    </citation>
    <scope>NUCLEOTIDE SEQUENCE [LARGE SCALE GENOMIC DNA]</scope>
    <source>
        <strain evidence="1 2">B035</strain>
    </source>
</reference>
<sequence>MRRSLMLGLAVVGLQFGCGMDEAEQRAASEPERRVDALYRCTTDSLTIYYSDATYTTEVGSDRCFCGRTPLRTGQMTAYALTEYSEECPGFAPAAR</sequence>
<gene>
    <name evidence="1" type="ORF">EJ065_1613</name>
</gene>
<dbReference type="Pfam" id="PF19806">
    <property type="entry name" value="DUF6289"/>
    <property type="match status" value="1"/>
</dbReference>
<organism evidence="1 2">
    <name type="scientific">Corallococcus coralloides</name>
    <name type="common">Myxococcus coralloides</name>
    <dbReference type="NCBI Taxonomy" id="184914"/>
    <lineage>
        <taxon>Bacteria</taxon>
        <taxon>Pseudomonadati</taxon>
        <taxon>Myxococcota</taxon>
        <taxon>Myxococcia</taxon>
        <taxon>Myxococcales</taxon>
        <taxon>Cystobacterineae</taxon>
        <taxon>Myxococcaceae</taxon>
        <taxon>Corallococcus</taxon>
    </lineage>
</organism>
<dbReference type="Proteomes" id="UP000288758">
    <property type="component" value="Chromosome"/>
</dbReference>
<dbReference type="EMBL" id="CP034669">
    <property type="protein sequence ID" value="QAT83212.1"/>
    <property type="molecule type" value="Genomic_DNA"/>
</dbReference>
<dbReference type="InterPro" id="IPR046256">
    <property type="entry name" value="DUF6289"/>
</dbReference>
<accession>A0A410RMT1</accession>
<name>A0A410RMT1_CORCK</name>